<organism evidence="2 3">
    <name type="scientific">Cylindrotheca closterium</name>
    <dbReference type="NCBI Taxonomy" id="2856"/>
    <lineage>
        <taxon>Eukaryota</taxon>
        <taxon>Sar</taxon>
        <taxon>Stramenopiles</taxon>
        <taxon>Ochrophyta</taxon>
        <taxon>Bacillariophyta</taxon>
        <taxon>Bacillariophyceae</taxon>
        <taxon>Bacillariophycidae</taxon>
        <taxon>Bacillariales</taxon>
        <taxon>Bacillariaceae</taxon>
        <taxon>Cylindrotheca</taxon>
    </lineage>
</organism>
<feature type="non-terminal residue" evidence="2">
    <location>
        <position position="769"/>
    </location>
</feature>
<feature type="non-terminal residue" evidence="2">
    <location>
        <position position="1"/>
    </location>
</feature>
<dbReference type="AlphaFoldDB" id="A0AAD2FHD4"/>
<name>A0AAD2FHD4_9STRA</name>
<keyword evidence="3" id="KW-1185">Reference proteome</keyword>
<evidence type="ECO:0008006" key="4">
    <source>
        <dbReference type="Google" id="ProtNLM"/>
    </source>
</evidence>
<dbReference type="Proteomes" id="UP001295423">
    <property type="component" value="Unassembled WGS sequence"/>
</dbReference>
<evidence type="ECO:0000313" key="2">
    <source>
        <dbReference type="EMBL" id="CAJ1938606.1"/>
    </source>
</evidence>
<evidence type="ECO:0000313" key="3">
    <source>
        <dbReference type="Proteomes" id="UP001295423"/>
    </source>
</evidence>
<gene>
    <name evidence="2" type="ORF">CYCCA115_LOCUS6200</name>
</gene>
<protein>
    <recommendedName>
        <fullName evidence="4">Reverse transcriptase domain-containing protein</fullName>
    </recommendedName>
</protein>
<proteinExistence type="predicted"/>
<feature type="region of interest" description="Disordered" evidence="1">
    <location>
        <begin position="278"/>
        <end position="299"/>
    </location>
</feature>
<sequence length="769" mass="87865">DVSYNSPSSFRQEMRIEGLTEAILRRHQGPYPATTQSRLTDTPIDGIFVTDGVHVTAGGYLDFQQYFKSDHRGLWIDIDLEATLGAPPVNSPSFHPRRLTLADGRSVDRYIKAAEAGYRHFRLPQRLTQLADDILVQDGYLAANQQDRFNTIHCQAYEVRQRAERNCRKLSMGKVHWSPQMQQKWDRLHLYQLLILGHKKVRTSSRKVRRLLKKTGLSDAWKLSEADLQAKWYLEHQEYKEVKRKRAHQWRLEYLESQSALVQKAKKGNIKARSQRTRVQRMAQKEETGRRRKAQGKGFSGGLQQIKVAQVAPDGSSHWVTCQSKRLVEEGCMQENCLRYDQTRYPYPTPPMTEPLYSNSNGPNAEQNSKALLRGLYEVETSDPYLASFIDHCQRPEGLEDQPLEVDLEDHVSFWRKIWVDLMRTIQMMNSELQANNKRVGKSAMVYAEKHKLIPSGQHGSRKRHQAIHLALTKRLTWDLLHLQRHPAGWISNDAKSCFDLIVHWVAIISLMRFGIQWRTFRSMFDTLMKSKHRVHTGFGDSDCVFPPPTLIPFQGCGQGDGAGPPIWVAISSILLGMMISKGLGLGFGFDFLMSISWAPLLADCFCFVDDTDVCQAALSPDQSGESVVSEVAKALQWWSNGVRLTGGAIRPDKSFWYLIDFKWNSQLGVWQFRKKRDYKPSLLPTGMSEIAVELDDLDGTSVHLKWLKADESAKTLGILMSPCSNRKAQLVVMQGKAKAWADQIQPSFLQQYDVLPLLCTTIQKTLEY</sequence>
<accession>A0AAD2FHD4</accession>
<comment type="caution">
    <text evidence="2">The sequence shown here is derived from an EMBL/GenBank/DDBJ whole genome shotgun (WGS) entry which is preliminary data.</text>
</comment>
<evidence type="ECO:0000256" key="1">
    <source>
        <dbReference type="SAM" id="MobiDB-lite"/>
    </source>
</evidence>
<reference evidence="2" key="1">
    <citation type="submission" date="2023-08" db="EMBL/GenBank/DDBJ databases">
        <authorList>
            <person name="Audoor S."/>
            <person name="Bilcke G."/>
        </authorList>
    </citation>
    <scope>NUCLEOTIDE SEQUENCE</scope>
</reference>
<dbReference type="EMBL" id="CAKOGP040000740">
    <property type="protein sequence ID" value="CAJ1938606.1"/>
    <property type="molecule type" value="Genomic_DNA"/>
</dbReference>